<evidence type="ECO:0000256" key="8">
    <source>
        <dbReference type="ARBA" id="ARBA00023170"/>
    </source>
</evidence>
<evidence type="ECO:0000256" key="1">
    <source>
        <dbReference type="ARBA" id="ARBA00004651"/>
    </source>
</evidence>
<keyword evidence="3 10" id="KW-0716">Sensory transduction</keyword>
<keyword evidence="6 10" id="KW-1133">Transmembrane helix</keyword>
<keyword evidence="5 10" id="KW-0552">Olfaction</keyword>
<protein>
    <recommendedName>
        <fullName evidence="10">Odorant receptor</fullName>
    </recommendedName>
</protein>
<dbReference type="RefSeq" id="XP_046592978.1">
    <property type="nucleotide sequence ID" value="XM_046737022.1"/>
</dbReference>
<keyword evidence="11" id="KW-1185">Reference proteome</keyword>
<feature type="transmembrane region" description="Helical" evidence="10">
    <location>
        <begin position="128"/>
        <end position="146"/>
    </location>
</feature>
<keyword evidence="4 10" id="KW-0812">Transmembrane</keyword>
<keyword evidence="9 10" id="KW-0807">Transducer</keyword>
<dbReference type="PANTHER" id="PTHR21137:SF35">
    <property type="entry name" value="ODORANT RECEPTOR 19A-RELATED"/>
    <property type="match status" value="1"/>
</dbReference>
<sequence length="372" mass="41802">MKTMSVDTSLRLARILSTLTLLWPLAPDAKRTEVIRRRSLTLLSVAHVVVMFPSMISGTLENMENRLDMFLGSTDMIGVGSLLLYIGICYIEETRLHGLITEMTSFMKEANDEELAAIQFYMKKCSSLHMGLFVVALSIPFSYIFSPLIQDQPLPGRTAYPFSIEPLWIYIMLFISHSVIIIQIQGAICMTVTFVVLTWFGAARFDMVCMDINKATTEAELKKCAEKHQESIDFANRLSTSVGRMAFGVAVSNLLGVIFGGVVITYRKFDSIDFFKLMIFMLIATIHLFLYAWPADYLAQSSQRVAESILHGEWVGKSPRMHSSLLLMMRRANDRATIKVDGMLPPLNLQMFGSGLSTSFSYIATLLAIFDE</sequence>
<comment type="similarity">
    <text evidence="10">Belongs to the insect chemoreceptor superfamily. Heteromeric odorant receptor channel (TC 1.A.69) family.</text>
</comment>
<keyword evidence="7 10" id="KW-0472">Membrane</keyword>
<dbReference type="Proteomes" id="UP000829291">
    <property type="component" value="Chromosome 4"/>
</dbReference>
<evidence type="ECO:0000256" key="5">
    <source>
        <dbReference type="ARBA" id="ARBA00022725"/>
    </source>
</evidence>
<organism evidence="11 12">
    <name type="scientific">Neodiprion lecontei</name>
    <name type="common">Redheaded pine sawfly</name>
    <dbReference type="NCBI Taxonomy" id="441921"/>
    <lineage>
        <taxon>Eukaryota</taxon>
        <taxon>Metazoa</taxon>
        <taxon>Ecdysozoa</taxon>
        <taxon>Arthropoda</taxon>
        <taxon>Hexapoda</taxon>
        <taxon>Insecta</taxon>
        <taxon>Pterygota</taxon>
        <taxon>Neoptera</taxon>
        <taxon>Endopterygota</taxon>
        <taxon>Hymenoptera</taxon>
        <taxon>Tenthredinoidea</taxon>
        <taxon>Diprionidae</taxon>
        <taxon>Diprioninae</taxon>
        <taxon>Neodiprion</taxon>
    </lineage>
</organism>
<dbReference type="GeneID" id="107219219"/>
<evidence type="ECO:0000256" key="7">
    <source>
        <dbReference type="ARBA" id="ARBA00023136"/>
    </source>
</evidence>
<gene>
    <name evidence="12" type="primary">LOC107219219</name>
</gene>
<dbReference type="InterPro" id="IPR004117">
    <property type="entry name" value="7tm6_olfct_rcpt"/>
</dbReference>
<evidence type="ECO:0000256" key="4">
    <source>
        <dbReference type="ARBA" id="ARBA00022692"/>
    </source>
</evidence>
<evidence type="ECO:0000313" key="12">
    <source>
        <dbReference type="RefSeq" id="XP_046592978.1"/>
    </source>
</evidence>
<evidence type="ECO:0000313" key="11">
    <source>
        <dbReference type="Proteomes" id="UP000829291"/>
    </source>
</evidence>
<feature type="transmembrane region" description="Helical" evidence="10">
    <location>
        <begin position="274"/>
        <end position="293"/>
    </location>
</feature>
<evidence type="ECO:0000256" key="3">
    <source>
        <dbReference type="ARBA" id="ARBA00022606"/>
    </source>
</evidence>
<evidence type="ECO:0000256" key="10">
    <source>
        <dbReference type="RuleBase" id="RU351113"/>
    </source>
</evidence>
<dbReference type="Pfam" id="PF02949">
    <property type="entry name" value="7tm_6"/>
    <property type="match status" value="1"/>
</dbReference>
<evidence type="ECO:0000256" key="9">
    <source>
        <dbReference type="ARBA" id="ARBA00023224"/>
    </source>
</evidence>
<dbReference type="PANTHER" id="PTHR21137">
    <property type="entry name" value="ODORANT RECEPTOR"/>
    <property type="match status" value="1"/>
</dbReference>
<proteinExistence type="inferred from homology"/>
<keyword evidence="2" id="KW-1003">Cell membrane</keyword>
<feature type="transmembrane region" description="Helical" evidence="10">
    <location>
        <begin position="67"/>
        <end position="88"/>
    </location>
</feature>
<keyword evidence="8 10" id="KW-0675">Receptor</keyword>
<reference evidence="12" key="1">
    <citation type="submission" date="2025-08" db="UniProtKB">
        <authorList>
            <consortium name="RefSeq"/>
        </authorList>
    </citation>
    <scope>IDENTIFICATION</scope>
    <source>
        <tissue evidence="12">Thorax and Abdomen</tissue>
    </source>
</reference>
<feature type="transmembrane region" description="Helical" evidence="10">
    <location>
        <begin position="167"/>
        <end position="200"/>
    </location>
</feature>
<evidence type="ECO:0000256" key="2">
    <source>
        <dbReference type="ARBA" id="ARBA00022475"/>
    </source>
</evidence>
<feature type="transmembrane region" description="Helical" evidence="10">
    <location>
        <begin position="245"/>
        <end position="267"/>
    </location>
</feature>
<name>A0ABM3FY93_NEOLC</name>
<feature type="transmembrane region" description="Helical" evidence="10">
    <location>
        <begin position="351"/>
        <end position="370"/>
    </location>
</feature>
<evidence type="ECO:0000256" key="6">
    <source>
        <dbReference type="ARBA" id="ARBA00022989"/>
    </source>
</evidence>
<feature type="transmembrane region" description="Helical" evidence="10">
    <location>
        <begin position="41"/>
        <end position="60"/>
    </location>
</feature>
<comment type="subcellular location">
    <subcellularLocation>
        <location evidence="1 10">Cell membrane</location>
        <topology evidence="1 10">Multi-pass membrane protein</topology>
    </subcellularLocation>
</comment>
<accession>A0ABM3FY93</accession>